<gene>
    <name evidence="1" type="ORF">BP00DRAFT_79527</name>
</gene>
<evidence type="ECO:0000313" key="1">
    <source>
        <dbReference type="EMBL" id="PYI25986.1"/>
    </source>
</evidence>
<dbReference type="Proteomes" id="UP000248817">
    <property type="component" value="Unassembled WGS sequence"/>
</dbReference>
<dbReference type="AlphaFoldDB" id="A0A2V5IZF3"/>
<protein>
    <submittedName>
        <fullName evidence="1">Uncharacterized protein</fullName>
    </submittedName>
</protein>
<organism evidence="1 2">
    <name type="scientific">Aspergillus indologenus CBS 114.80</name>
    <dbReference type="NCBI Taxonomy" id="1450541"/>
    <lineage>
        <taxon>Eukaryota</taxon>
        <taxon>Fungi</taxon>
        <taxon>Dikarya</taxon>
        <taxon>Ascomycota</taxon>
        <taxon>Pezizomycotina</taxon>
        <taxon>Eurotiomycetes</taxon>
        <taxon>Eurotiomycetidae</taxon>
        <taxon>Eurotiales</taxon>
        <taxon>Aspergillaceae</taxon>
        <taxon>Aspergillus</taxon>
        <taxon>Aspergillus subgen. Circumdati</taxon>
    </lineage>
</organism>
<accession>A0A2V5IZF3</accession>
<reference evidence="1 2" key="1">
    <citation type="submission" date="2018-02" db="EMBL/GenBank/DDBJ databases">
        <title>The genomes of Aspergillus section Nigri reveals drivers in fungal speciation.</title>
        <authorList>
            <consortium name="DOE Joint Genome Institute"/>
            <person name="Vesth T.C."/>
            <person name="Nybo J."/>
            <person name="Theobald S."/>
            <person name="Brandl J."/>
            <person name="Frisvad J.C."/>
            <person name="Nielsen K.F."/>
            <person name="Lyhne E.K."/>
            <person name="Kogle M.E."/>
            <person name="Kuo A."/>
            <person name="Riley R."/>
            <person name="Clum A."/>
            <person name="Nolan M."/>
            <person name="Lipzen A."/>
            <person name="Salamov A."/>
            <person name="Henrissat B."/>
            <person name="Wiebenga A."/>
            <person name="De vries R.P."/>
            <person name="Grigoriev I.V."/>
            <person name="Mortensen U.H."/>
            <person name="Andersen M.R."/>
            <person name="Baker S.E."/>
        </authorList>
    </citation>
    <scope>NUCLEOTIDE SEQUENCE [LARGE SCALE GENOMIC DNA]</scope>
    <source>
        <strain evidence="1 2">CBS 114.80</strain>
    </source>
</reference>
<evidence type="ECO:0000313" key="2">
    <source>
        <dbReference type="Proteomes" id="UP000248817"/>
    </source>
</evidence>
<dbReference type="EMBL" id="KZ825617">
    <property type="protein sequence ID" value="PYI25986.1"/>
    <property type="molecule type" value="Genomic_DNA"/>
</dbReference>
<proteinExistence type="predicted"/>
<sequence length="158" mass="18296">MAFTHVSRKMSPKTHNSFKEANSYGGGFPDAEVRSGRRLYQAYDIFVNSKHPHVKVILSNGIRPEKDDDLLRSELLVILAVMHSRLRVEAFLDHVIMLVRLCPRTSLSNLHNFSLGLSLLELFAYVPFRKVHVFHTHASMPRDPFHRDVRGKTQEYER</sequence>
<keyword evidence="2" id="KW-1185">Reference proteome</keyword>
<name>A0A2V5IZF3_9EURO</name>